<evidence type="ECO:0000256" key="16">
    <source>
        <dbReference type="ARBA" id="ARBA00041601"/>
    </source>
</evidence>
<evidence type="ECO:0000256" key="13">
    <source>
        <dbReference type="ARBA" id="ARBA00024983"/>
    </source>
</evidence>
<dbReference type="PANTHER" id="PTHR42715">
    <property type="entry name" value="BETA-GLUCOSIDASE"/>
    <property type="match status" value="1"/>
</dbReference>
<evidence type="ECO:0000256" key="14">
    <source>
        <dbReference type="ARBA" id="ARBA00039579"/>
    </source>
</evidence>
<evidence type="ECO:0000256" key="3">
    <source>
        <dbReference type="ARBA" id="ARBA00004987"/>
    </source>
</evidence>
<name>A0A316VLP4_9BASI</name>
<dbReference type="SUPFAM" id="SSF51445">
    <property type="entry name" value="(Trans)glycosidases"/>
    <property type="match status" value="1"/>
</dbReference>
<comment type="pathway">
    <text evidence="3">Glycan metabolism; cellulose degradation.</text>
</comment>
<evidence type="ECO:0000256" key="12">
    <source>
        <dbReference type="ARBA" id="ARBA00023326"/>
    </source>
</evidence>
<dbReference type="InterPro" id="IPR050288">
    <property type="entry name" value="Cellulose_deg_GH3"/>
</dbReference>
<dbReference type="GO" id="GO:0008422">
    <property type="term" value="F:beta-glucosidase activity"/>
    <property type="evidence" value="ECO:0007669"/>
    <property type="project" value="UniProtKB-EC"/>
</dbReference>
<keyword evidence="10" id="KW-0119">Carbohydrate metabolism</keyword>
<evidence type="ECO:0000256" key="7">
    <source>
        <dbReference type="ARBA" id="ARBA00022729"/>
    </source>
</evidence>
<dbReference type="InterPro" id="IPR017853">
    <property type="entry name" value="GH"/>
</dbReference>
<dbReference type="InterPro" id="IPR002772">
    <property type="entry name" value="Glyco_hydro_3_C"/>
</dbReference>
<dbReference type="Pfam" id="PF00933">
    <property type="entry name" value="Glyco_hydro_3"/>
    <property type="match status" value="1"/>
</dbReference>
<dbReference type="STRING" id="1280837.A0A316VLP4"/>
<dbReference type="InterPro" id="IPR026891">
    <property type="entry name" value="Fn3-like"/>
</dbReference>
<gene>
    <name evidence="20" type="ORF">FA14DRAFT_171164</name>
</gene>
<evidence type="ECO:0000256" key="1">
    <source>
        <dbReference type="ARBA" id="ARBA00000448"/>
    </source>
</evidence>
<evidence type="ECO:0000313" key="20">
    <source>
        <dbReference type="EMBL" id="PWN38476.1"/>
    </source>
</evidence>
<evidence type="ECO:0000256" key="17">
    <source>
        <dbReference type="ARBA" id="ARBA00041808"/>
    </source>
</evidence>
<evidence type="ECO:0000256" key="18">
    <source>
        <dbReference type="SAM" id="SignalP"/>
    </source>
</evidence>
<keyword evidence="8 20" id="KW-0378">Hydrolase</keyword>
<evidence type="ECO:0000256" key="8">
    <source>
        <dbReference type="ARBA" id="ARBA00022801"/>
    </source>
</evidence>
<evidence type="ECO:0000256" key="9">
    <source>
        <dbReference type="ARBA" id="ARBA00023180"/>
    </source>
</evidence>
<evidence type="ECO:0000259" key="19">
    <source>
        <dbReference type="SMART" id="SM01217"/>
    </source>
</evidence>
<accession>A0A316VLP4</accession>
<evidence type="ECO:0000256" key="6">
    <source>
        <dbReference type="ARBA" id="ARBA00022525"/>
    </source>
</evidence>
<dbReference type="SMART" id="SM01217">
    <property type="entry name" value="Fn3_like"/>
    <property type="match status" value="1"/>
</dbReference>
<keyword evidence="6" id="KW-0964">Secreted</keyword>
<dbReference type="Proteomes" id="UP000245771">
    <property type="component" value="Unassembled WGS sequence"/>
</dbReference>
<evidence type="ECO:0000256" key="11">
    <source>
        <dbReference type="ARBA" id="ARBA00023295"/>
    </source>
</evidence>
<dbReference type="AlphaFoldDB" id="A0A316VLP4"/>
<keyword evidence="7 18" id="KW-0732">Signal</keyword>
<dbReference type="InParanoid" id="A0A316VLP4"/>
<evidence type="ECO:0000256" key="2">
    <source>
        <dbReference type="ARBA" id="ARBA00004613"/>
    </source>
</evidence>
<comment type="function">
    <text evidence="13">Beta-glucosidases are one of a number of cellulolytic enzymes involved in the degradation of cellulosic biomass. Catalyzes the last step releasing glucose from the inhibitory cellobiose.</text>
</comment>
<feature type="signal peptide" evidence="18">
    <location>
        <begin position="1"/>
        <end position="22"/>
    </location>
</feature>
<comment type="catalytic activity">
    <reaction evidence="1">
        <text>Hydrolysis of terminal, non-reducing beta-D-glucosyl residues with release of beta-D-glucose.</text>
        <dbReference type="EC" id="3.2.1.21"/>
    </reaction>
</comment>
<keyword evidence="12" id="KW-0624">Polysaccharide degradation</keyword>
<dbReference type="Gene3D" id="2.60.40.10">
    <property type="entry name" value="Immunoglobulins"/>
    <property type="match status" value="1"/>
</dbReference>
<evidence type="ECO:0000256" key="15">
    <source>
        <dbReference type="ARBA" id="ARBA00041276"/>
    </source>
</evidence>
<organism evidence="20 21">
    <name type="scientific">Meira miltonrushii</name>
    <dbReference type="NCBI Taxonomy" id="1280837"/>
    <lineage>
        <taxon>Eukaryota</taxon>
        <taxon>Fungi</taxon>
        <taxon>Dikarya</taxon>
        <taxon>Basidiomycota</taxon>
        <taxon>Ustilaginomycotina</taxon>
        <taxon>Exobasidiomycetes</taxon>
        <taxon>Exobasidiales</taxon>
        <taxon>Brachybasidiaceae</taxon>
        <taxon>Meira</taxon>
    </lineage>
</organism>
<dbReference type="OrthoDB" id="416222at2759"/>
<dbReference type="SUPFAM" id="SSF52279">
    <property type="entry name" value="Beta-D-glucan exohydrolase, C-terminal domain"/>
    <property type="match status" value="1"/>
</dbReference>
<keyword evidence="21" id="KW-1185">Reference proteome</keyword>
<dbReference type="InterPro" id="IPR036881">
    <property type="entry name" value="Glyco_hydro_3_C_sf"/>
</dbReference>
<comment type="subcellular location">
    <subcellularLocation>
        <location evidence="2">Secreted</location>
    </subcellularLocation>
</comment>
<dbReference type="RefSeq" id="XP_025358778.1">
    <property type="nucleotide sequence ID" value="XM_025500311.1"/>
</dbReference>
<dbReference type="InterPro" id="IPR036962">
    <property type="entry name" value="Glyco_hydro_3_N_sf"/>
</dbReference>
<dbReference type="EMBL" id="KZ819602">
    <property type="protein sequence ID" value="PWN38476.1"/>
    <property type="molecule type" value="Genomic_DNA"/>
</dbReference>
<keyword evidence="9" id="KW-0325">Glycoprotein</keyword>
<evidence type="ECO:0000256" key="10">
    <source>
        <dbReference type="ARBA" id="ARBA00023277"/>
    </source>
</evidence>
<dbReference type="Pfam" id="PF14310">
    <property type="entry name" value="Fn3-like"/>
    <property type="match status" value="1"/>
</dbReference>
<dbReference type="PANTHER" id="PTHR42715:SF12">
    <property type="entry name" value="BETA-GLUCOSIDASE G-RELATED"/>
    <property type="match status" value="1"/>
</dbReference>
<dbReference type="EC" id="3.2.1.21" evidence="5"/>
<proteinExistence type="inferred from homology"/>
<dbReference type="GO" id="GO:0005576">
    <property type="term" value="C:extracellular region"/>
    <property type="evidence" value="ECO:0007669"/>
    <property type="project" value="UniProtKB-SubCell"/>
</dbReference>
<dbReference type="GeneID" id="37022092"/>
<protein>
    <recommendedName>
        <fullName evidence="14">Probable beta-glucosidase G</fullName>
        <ecNumber evidence="5">3.2.1.21</ecNumber>
    </recommendedName>
    <alternativeName>
        <fullName evidence="15">Beta-D-glucoside glucohydrolase G</fullName>
    </alternativeName>
    <alternativeName>
        <fullName evidence="16">Cellobiase G</fullName>
    </alternativeName>
    <alternativeName>
        <fullName evidence="17">Gentiobiase G</fullName>
    </alternativeName>
</protein>
<evidence type="ECO:0000256" key="4">
    <source>
        <dbReference type="ARBA" id="ARBA00005336"/>
    </source>
</evidence>
<feature type="chain" id="PRO_5016341676" description="Probable beta-glucosidase G" evidence="18">
    <location>
        <begin position="23"/>
        <end position="831"/>
    </location>
</feature>
<dbReference type="FunFam" id="3.20.20.300:FF:000002">
    <property type="entry name" value="Probable beta-glucosidase"/>
    <property type="match status" value="1"/>
</dbReference>
<dbReference type="Pfam" id="PF01915">
    <property type="entry name" value="Glyco_hydro_3_C"/>
    <property type="match status" value="1"/>
</dbReference>
<keyword evidence="11" id="KW-0326">Glycosidase</keyword>
<feature type="domain" description="Fibronectin type III-like" evidence="19">
    <location>
        <begin position="746"/>
        <end position="817"/>
    </location>
</feature>
<dbReference type="InterPro" id="IPR001764">
    <property type="entry name" value="Glyco_hydro_3_N"/>
</dbReference>
<dbReference type="Gene3D" id="3.40.50.1700">
    <property type="entry name" value="Glycoside hydrolase family 3 C-terminal domain"/>
    <property type="match status" value="1"/>
</dbReference>
<dbReference type="InterPro" id="IPR013783">
    <property type="entry name" value="Ig-like_fold"/>
</dbReference>
<evidence type="ECO:0000313" key="21">
    <source>
        <dbReference type="Proteomes" id="UP000245771"/>
    </source>
</evidence>
<evidence type="ECO:0000256" key="5">
    <source>
        <dbReference type="ARBA" id="ARBA00012744"/>
    </source>
</evidence>
<dbReference type="GO" id="GO:0009251">
    <property type="term" value="P:glucan catabolic process"/>
    <property type="evidence" value="ECO:0007669"/>
    <property type="project" value="TreeGrafter"/>
</dbReference>
<dbReference type="PRINTS" id="PR00133">
    <property type="entry name" value="GLHYDRLASE3"/>
</dbReference>
<comment type="similarity">
    <text evidence="4">Belongs to the glycosyl hydrolase 3 family.</text>
</comment>
<reference evidence="20 21" key="1">
    <citation type="journal article" date="2018" name="Mol. Biol. Evol.">
        <title>Broad Genomic Sampling Reveals a Smut Pathogenic Ancestry of the Fungal Clade Ustilaginomycotina.</title>
        <authorList>
            <person name="Kijpornyongpan T."/>
            <person name="Mondo S.J."/>
            <person name="Barry K."/>
            <person name="Sandor L."/>
            <person name="Lee J."/>
            <person name="Lipzen A."/>
            <person name="Pangilinan J."/>
            <person name="LaButti K."/>
            <person name="Hainaut M."/>
            <person name="Henrissat B."/>
            <person name="Grigoriev I.V."/>
            <person name="Spatafora J.W."/>
            <person name="Aime M.C."/>
        </authorList>
    </citation>
    <scope>NUCLEOTIDE SEQUENCE [LARGE SCALE GENOMIC DNA]</scope>
    <source>
        <strain evidence="20 21">MCA 3882</strain>
    </source>
</reference>
<sequence>MYTSNLVQKLFILISCSLLVQARSLLDLDFGIEFSQRENVEFSPALDLQKRQADADTGHRQGGYTTWTEAESEAKKLIGMMTLDEKVNMTVGIDQEFCTGMTGSVPRLGIPSFCLSDGPTGISVTYNVSQFASPITLAATWSPQLASQHGLALGQEFHDSGVNFIFAPVAGGPLGRSPLAGRFWESLGADEYLTGVLGSQIVKALQEDANVVACTKHFIGYEQESDRNMNTLLPQTQKPYSSDIDDFTMHQLYMWSFAETARAGTGQVMCSYNRVNGTQQCQNDASLNGLLKHELNFRGNVVSDYGAAYSNEEATNNGLDLLMPGEGQFGIYPNYRGAHGEKLKDAVNSGKVKIERIDDIVKRILTPILRFQYTSKFQNFITPKIHNAYGIVGTPVSNDLGSKVQRDHFKVIRKIGSESITMVKNERNVLPLSKAKLNEKKATIAILGSDAHGSTDRGKSCNPNNECDDILYDQGTQTDGQGSAFAYPPYIINPLDAIKSYVKANAPQVTIQSSRGKHFSISTADRASRAVDLARKADVAIVFGNARGKETEDRSNLTLREHADDLIKRVAAVNKQTIVVLHTPGPVLVEEWIDHPNVTSVLFAYYPGQESGASLTPVLFGDESPSGRLPFVIGKKLDDWLPNSISDPHLTIHPRIPFSEGILIDWKWFDAKGIKPRYPFGHGLSYASFSYSSFEVHKTFLPDKETEFTTNEAFEPHQNVQGSSLYDTVLEASVTVKNAGKMKASEVVQLYISFPKDSTGMTASHLLRGFDKKEIGAGESVKFTFSIRRKDISIWDTVHQRWRIPSGEFTFFTGPQGAADWDKKLQARVIF</sequence>
<dbReference type="Gene3D" id="3.20.20.300">
    <property type="entry name" value="Glycoside hydrolase, family 3, N-terminal domain"/>
    <property type="match status" value="1"/>
</dbReference>